<name>A0ACC2LVS5_PERAE</name>
<protein>
    <submittedName>
        <fullName evidence="1">Uncharacterized protein</fullName>
    </submittedName>
</protein>
<accession>A0ACC2LVS5</accession>
<dbReference type="EMBL" id="CM056811">
    <property type="protein sequence ID" value="KAJ8637333.1"/>
    <property type="molecule type" value="Genomic_DNA"/>
</dbReference>
<proteinExistence type="predicted"/>
<gene>
    <name evidence="1" type="ORF">MRB53_011600</name>
</gene>
<dbReference type="Proteomes" id="UP001234297">
    <property type="component" value="Chromosome 3"/>
</dbReference>
<comment type="caution">
    <text evidence="1">The sequence shown here is derived from an EMBL/GenBank/DDBJ whole genome shotgun (WGS) entry which is preliminary data.</text>
</comment>
<keyword evidence="2" id="KW-1185">Reference proteome</keyword>
<reference evidence="1 2" key="1">
    <citation type="journal article" date="2022" name="Hortic Res">
        <title>A haplotype resolved chromosomal level avocado genome allows analysis of novel avocado genes.</title>
        <authorList>
            <person name="Nath O."/>
            <person name="Fletcher S.J."/>
            <person name="Hayward A."/>
            <person name="Shaw L.M."/>
            <person name="Masouleh A.K."/>
            <person name="Furtado A."/>
            <person name="Henry R.J."/>
            <person name="Mitter N."/>
        </authorList>
    </citation>
    <scope>NUCLEOTIDE SEQUENCE [LARGE SCALE GENOMIC DNA]</scope>
    <source>
        <strain evidence="2">cv. Hass</strain>
    </source>
</reference>
<sequence length="532" mass="57625">MALQSISAAIKSIPSKKEDLRKAFEELQSHSSALASFTLKWKDLEEHFDSIEGSIDKRFKDLLAVDQQQPPSATVTAAFDYQPSDSVTWPELKTLCSNMDGKGLRSFILAHRKDGSDIRTELESALRSASDPAKMVLDAMDGFYSGRSKGDKDNELAALRRTCLLLLERLEAVSPVIKESVKERAKKLALEWKGKIGNGGDNQLEGLTFLQLLGTFGLVSVFKSDELLDIFVIIARRKQAPDLCRALGLVEKVPDLIQKLISKGKQLDAVNFAYAFEIVDKFPPVPLLKAYLKEAKKVAQEVRRKGNNSTQSLNEATAKEIAALRAVIKSVEDHKLQSEYSCEDLEKRIAQLEKQKADRKRAAAAKPQQQQPAHKRPRQSAISTDGGPPMLQQLQQPSGLLADRVNPYSASAGLYSLPGASAGAVAGSASLYSLAGGSGTAPVSTSPYALAGVPGSSAPYGMAGGSGTMTDTLYERHLASRFSGSHLAYGGNRSPPMSQLSAEALSSLYDNKPTGYGYSIPPKYDTSYFPGY</sequence>
<evidence type="ECO:0000313" key="1">
    <source>
        <dbReference type="EMBL" id="KAJ8637333.1"/>
    </source>
</evidence>
<organism evidence="1 2">
    <name type="scientific">Persea americana</name>
    <name type="common">Avocado</name>
    <dbReference type="NCBI Taxonomy" id="3435"/>
    <lineage>
        <taxon>Eukaryota</taxon>
        <taxon>Viridiplantae</taxon>
        <taxon>Streptophyta</taxon>
        <taxon>Embryophyta</taxon>
        <taxon>Tracheophyta</taxon>
        <taxon>Spermatophyta</taxon>
        <taxon>Magnoliopsida</taxon>
        <taxon>Magnoliidae</taxon>
        <taxon>Laurales</taxon>
        <taxon>Lauraceae</taxon>
        <taxon>Persea</taxon>
    </lineage>
</organism>
<evidence type="ECO:0000313" key="2">
    <source>
        <dbReference type="Proteomes" id="UP001234297"/>
    </source>
</evidence>